<evidence type="ECO:0000313" key="2">
    <source>
        <dbReference type="Proteomes" id="UP000190074"/>
    </source>
</evidence>
<dbReference type="AlphaFoldDB" id="A0A1U0VWD9"/>
<protein>
    <submittedName>
        <fullName evidence="1">Uncharacterized protein</fullName>
    </submittedName>
</protein>
<organism evidence="1 2">
    <name type="scientific">Mycobacteroides abscessus subsp. massiliense</name>
    <dbReference type="NCBI Taxonomy" id="1962118"/>
    <lineage>
        <taxon>Bacteria</taxon>
        <taxon>Bacillati</taxon>
        <taxon>Actinomycetota</taxon>
        <taxon>Actinomycetes</taxon>
        <taxon>Mycobacteriales</taxon>
        <taxon>Mycobacteriaceae</taxon>
        <taxon>Mycobacteroides</taxon>
        <taxon>Mycobacteroides abscessus</taxon>
    </lineage>
</organism>
<gene>
    <name evidence="1" type="ORF">SAMEA2259716_01919</name>
</gene>
<evidence type="ECO:0000313" key="1">
    <source>
        <dbReference type="EMBL" id="SKL89269.1"/>
    </source>
</evidence>
<name>A0A1U0VWD9_9MYCO</name>
<proteinExistence type="predicted"/>
<sequence length="719" mass="80074">MSYFIKPSELEIGVEFSSAWAMLEFASREGRELGEAVANLTAEELFEFSPPGSTVSVAAMRFSDRFGELESLAGSFVSALALALSEAAVAAKRCVAGAFLGEASRIKAMRFANGDEFIDVIEAAHSCWPDEITSWPDSVPRPDLREVREFLSGLLTINSAPKARPVLITRVHEISLNGEKFSPESATVELSLDSASVARKNSGHTQDRIATVTSTCGTAIDSQDISLKFTVAFNAKPWPEDGDDPIGARVHDIIQIAARIVQALRQVVTNPIGGFWLPFEHANWMPISTDDDMKDVLRKSESGLIQCAIDDEQWLLMELDGDVVGRMIPTPTPLEYADEKQRGIAAEDAVRHSARWGLVDFIYRPHQYRKGHSGNREINDVAVISGEYGLAVQVKSKKPASKTVYEPGRVARLIQEAASQAAGSVRELRGKIRELTNDRGRRIAIDGNNIRWVGVVIIDHPNPPKMDTFVRECRGLPIVALFREEWEFLFEQLCSTTMVVLYLHAICPAGVLPGNHVAYYYRQAERARLRDEAADTTKALTELDPVWLPLEPASTIDMLGARMFRQILEDVACGDSPTCSDEDRLTILSSLDGLPAEERAQTGRFLIKLLEEANQNESSFRCRRYFLTKPGIQLCFVVSRAPSAHGMFITKAQLWHIEWVKERSQLESDTPYTVALLLTPQSHKYRPWATMMTAQKGSIDYSEEEIADLNRQWNESIQS</sequence>
<dbReference type="EMBL" id="FVGW01000003">
    <property type="protein sequence ID" value="SKL89269.1"/>
    <property type="molecule type" value="Genomic_DNA"/>
</dbReference>
<accession>A0A1U0VWD9</accession>
<reference evidence="1 2" key="1">
    <citation type="submission" date="2016-11" db="EMBL/GenBank/DDBJ databases">
        <authorList>
            <consortium name="Pathogen Informatics"/>
        </authorList>
    </citation>
    <scope>NUCLEOTIDE SEQUENCE [LARGE SCALE GENOMIC DNA]</scope>
    <source>
        <strain evidence="1 2">911</strain>
    </source>
</reference>
<dbReference type="Proteomes" id="UP000190074">
    <property type="component" value="Unassembled WGS sequence"/>
</dbReference>
<dbReference type="RefSeq" id="WP_005065311.1">
    <property type="nucleotide sequence ID" value="NZ_CP021122.1"/>
</dbReference>